<dbReference type="EMBL" id="SMAH01000003">
    <property type="protein sequence ID" value="TCS98954.1"/>
    <property type="molecule type" value="Genomic_DNA"/>
</dbReference>
<dbReference type="PANTHER" id="PTHR11203:SF37">
    <property type="entry name" value="INTEGRATOR COMPLEX SUBUNIT 11"/>
    <property type="match status" value="1"/>
</dbReference>
<dbReference type="SUPFAM" id="SSF56281">
    <property type="entry name" value="Metallo-hydrolase/oxidoreductase"/>
    <property type="match status" value="1"/>
</dbReference>
<dbReference type="InterPro" id="IPR001279">
    <property type="entry name" value="Metallo-B-lactamas"/>
</dbReference>
<dbReference type="Proteomes" id="UP000295536">
    <property type="component" value="Unassembled WGS sequence"/>
</dbReference>
<name>A0A4R3LK90_9BURK</name>
<dbReference type="InterPro" id="IPR050698">
    <property type="entry name" value="MBL"/>
</dbReference>
<dbReference type="Pfam" id="PF10996">
    <property type="entry name" value="Beta-Casp"/>
    <property type="match status" value="1"/>
</dbReference>
<dbReference type="Gene3D" id="3.40.50.10890">
    <property type="match status" value="1"/>
</dbReference>
<dbReference type="InterPro" id="IPR022712">
    <property type="entry name" value="Beta_Casp"/>
</dbReference>
<dbReference type="SMART" id="SM01027">
    <property type="entry name" value="Beta-Casp"/>
    <property type="match status" value="1"/>
</dbReference>
<evidence type="ECO:0000313" key="5">
    <source>
        <dbReference type="EMBL" id="TSE22963.1"/>
    </source>
</evidence>
<protein>
    <submittedName>
        <fullName evidence="4">Metallo-beta-lactamase family protein</fullName>
    </submittedName>
    <submittedName>
        <fullName evidence="5">Ribonuclease</fullName>
        <ecNumber evidence="5">3.1.-.-</ecNumber>
    </submittedName>
</protein>
<dbReference type="OrthoDB" id="9803916at2"/>
<dbReference type="GO" id="GO:0004521">
    <property type="term" value="F:RNA endonuclease activity"/>
    <property type="evidence" value="ECO:0007669"/>
    <property type="project" value="TreeGrafter"/>
</dbReference>
<keyword evidence="1 5" id="KW-0378">Hydrolase</keyword>
<dbReference type="SMART" id="SM00849">
    <property type="entry name" value="Lactamase_B"/>
    <property type="match status" value="1"/>
</dbReference>
<evidence type="ECO:0000259" key="2">
    <source>
        <dbReference type="SMART" id="SM00849"/>
    </source>
</evidence>
<feature type="domain" description="Beta-Casp" evidence="3">
    <location>
        <begin position="250"/>
        <end position="370"/>
    </location>
</feature>
<dbReference type="Proteomes" id="UP000315577">
    <property type="component" value="Unassembled WGS sequence"/>
</dbReference>
<dbReference type="EC" id="3.1.-.-" evidence="5"/>
<keyword evidence="7" id="KW-1185">Reference proteome</keyword>
<evidence type="ECO:0000313" key="7">
    <source>
        <dbReference type="Proteomes" id="UP000315577"/>
    </source>
</evidence>
<organism evidence="4 6">
    <name type="scientific">Tepidimonas ignava</name>
    <dbReference type="NCBI Taxonomy" id="114249"/>
    <lineage>
        <taxon>Bacteria</taxon>
        <taxon>Pseudomonadati</taxon>
        <taxon>Pseudomonadota</taxon>
        <taxon>Betaproteobacteria</taxon>
        <taxon>Burkholderiales</taxon>
        <taxon>Tepidimonas</taxon>
    </lineage>
</organism>
<dbReference type="Pfam" id="PF00753">
    <property type="entry name" value="Lactamase_B"/>
    <property type="match status" value="1"/>
</dbReference>
<evidence type="ECO:0000259" key="3">
    <source>
        <dbReference type="SMART" id="SM01027"/>
    </source>
</evidence>
<dbReference type="EMBL" id="VJNC01000004">
    <property type="protein sequence ID" value="TSE22963.1"/>
    <property type="molecule type" value="Genomic_DNA"/>
</dbReference>
<evidence type="ECO:0000313" key="6">
    <source>
        <dbReference type="Proteomes" id="UP000295536"/>
    </source>
</evidence>
<accession>A0A4R3LK90</accession>
<dbReference type="AlphaFoldDB" id="A0A4R3LK90"/>
<proteinExistence type="predicted"/>
<feature type="domain" description="Metallo-beta-lactamase" evidence="2">
    <location>
        <begin position="15"/>
        <end position="238"/>
    </location>
</feature>
<dbReference type="Gene3D" id="3.60.15.10">
    <property type="entry name" value="Ribonuclease Z/Hydroxyacylglutathione hydrolase-like"/>
    <property type="match status" value="1"/>
</dbReference>
<reference evidence="5 7" key="2">
    <citation type="submission" date="2019-07" db="EMBL/GenBank/DDBJ databases">
        <title>Tepidimonas ignava SPS-1037 draft genome.</title>
        <authorList>
            <person name="Da Costa M.S."/>
            <person name="Froufe H.J.C."/>
            <person name="Egas C."/>
            <person name="Albuquerque L."/>
        </authorList>
    </citation>
    <scope>NUCLEOTIDE SEQUENCE [LARGE SCALE GENOMIC DNA]</scope>
    <source>
        <strain evidence="5 7">SPS-1037</strain>
    </source>
</reference>
<sequence>MTVTIQFLGGAGTVTGSKYLLRHDGQQLLVDCGLFQGYKALRLRNRAPLPVVPGHIGAVVLTHAHLDHSGYLPLLVREGFHGKVWCTHATRDLCEILLPDSAHLLEEDAAFANRHGFSKHQPALPLYTVADAQRALRHLHPHPVYQAFEPLRGWRVQFFGAGHILGAAQVLLEVGGRRILFSGDLGRADDVLMLPPDPPPQADAVVVESTYGNRQHPADLNLIDELGPLLARVAARGGTAVVPVFAVGRAQAILYAIAQLKRQRRLPSALPVYLDSPMAIHATALLQQHLGEHRLNHHEVQQLMRSVKATSTPDESKAIARQSGPKVILAGSGMAAGGRVLHHLKLYLGDHRHMVILTGYQAPGTRGDSLQRGAATLRIHGEDWPVRAEVAQLQSASAHADSDGLMAWLGAVPGQPQHTFIVHGEPDAADALRCRVERELRRSARVAEHGAVWAV</sequence>
<evidence type="ECO:0000256" key="1">
    <source>
        <dbReference type="ARBA" id="ARBA00022801"/>
    </source>
</evidence>
<gene>
    <name evidence="4" type="ORF">EDC36_1039</name>
    <name evidence="5" type="ORF">Tigna_00946</name>
</gene>
<dbReference type="GO" id="GO:0016787">
    <property type="term" value="F:hydrolase activity"/>
    <property type="evidence" value="ECO:0007669"/>
    <property type="project" value="UniProtKB-KW"/>
</dbReference>
<comment type="caution">
    <text evidence="4">The sequence shown here is derived from an EMBL/GenBank/DDBJ whole genome shotgun (WGS) entry which is preliminary data.</text>
</comment>
<dbReference type="InterPro" id="IPR011108">
    <property type="entry name" value="RMMBL"/>
</dbReference>
<reference evidence="4 6" key="1">
    <citation type="submission" date="2019-03" db="EMBL/GenBank/DDBJ databases">
        <title>Genomic Encyclopedia of Type Strains, Phase IV (KMG-IV): sequencing the most valuable type-strain genomes for metagenomic binning, comparative biology and taxonomic classification.</title>
        <authorList>
            <person name="Goeker M."/>
        </authorList>
    </citation>
    <scope>NUCLEOTIDE SEQUENCE [LARGE SCALE GENOMIC DNA]</scope>
    <source>
        <strain evidence="4 6">DSM 12034</strain>
    </source>
</reference>
<dbReference type="InterPro" id="IPR036866">
    <property type="entry name" value="RibonucZ/Hydroxyglut_hydro"/>
</dbReference>
<dbReference type="PANTHER" id="PTHR11203">
    <property type="entry name" value="CLEAVAGE AND POLYADENYLATION SPECIFICITY FACTOR FAMILY MEMBER"/>
    <property type="match status" value="1"/>
</dbReference>
<dbReference type="RefSeq" id="WP_132961727.1">
    <property type="nucleotide sequence ID" value="NZ_SMAH01000003.1"/>
</dbReference>
<dbReference type="CDD" id="cd16295">
    <property type="entry name" value="TTHA0252-CPSF-like_MBL-fold"/>
    <property type="match status" value="1"/>
</dbReference>
<evidence type="ECO:0000313" key="4">
    <source>
        <dbReference type="EMBL" id="TCS98954.1"/>
    </source>
</evidence>
<dbReference type="Pfam" id="PF07521">
    <property type="entry name" value="RMMBL"/>
    <property type="match status" value="1"/>
</dbReference>